<protein>
    <submittedName>
        <fullName evidence="2">Uncharacterized protein</fullName>
    </submittedName>
</protein>
<evidence type="ECO:0000313" key="2">
    <source>
        <dbReference type="EMBL" id="CEM18468.1"/>
    </source>
</evidence>
<gene>
    <name evidence="2" type="ORF">Vbra_21706</name>
</gene>
<dbReference type="EMBL" id="CDMY01000500">
    <property type="protein sequence ID" value="CEM18468.1"/>
    <property type="molecule type" value="Genomic_DNA"/>
</dbReference>
<feature type="compositionally biased region" description="Polar residues" evidence="1">
    <location>
        <begin position="110"/>
        <end position="120"/>
    </location>
</feature>
<feature type="region of interest" description="Disordered" evidence="1">
    <location>
        <begin position="101"/>
        <end position="137"/>
    </location>
</feature>
<reference evidence="2 3" key="1">
    <citation type="submission" date="2014-11" db="EMBL/GenBank/DDBJ databases">
        <authorList>
            <person name="Zhu J."/>
            <person name="Qi W."/>
            <person name="Song R."/>
        </authorList>
    </citation>
    <scope>NUCLEOTIDE SEQUENCE [LARGE SCALE GENOMIC DNA]</scope>
</reference>
<dbReference type="PhylomeDB" id="A0A0G4FU27"/>
<dbReference type="AlphaFoldDB" id="A0A0G4FU27"/>
<dbReference type="InParanoid" id="A0A0G4FU27"/>
<evidence type="ECO:0000256" key="1">
    <source>
        <dbReference type="SAM" id="MobiDB-lite"/>
    </source>
</evidence>
<accession>A0A0G4FU27</accession>
<name>A0A0G4FU27_VITBC</name>
<evidence type="ECO:0000313" key="3">
    <source>
        <dbReference type="Proteomes" id="UP000041254"/>
    </source>
</evidence>
<sequence length="137" mass="15511">MEHRKWVEVQQKSRHLEKFVLVRPFTVSYKDNTKLFDFTVAAIQYAKAHAALPHVVFERSYWRMPPGFREGGTPEHPIVVEIDEPNVVLDATRWIGSFFSEPVRPHSSPDNRGASPSVSDPSPYGISHRSKRGGGEG</sequence>
<organism evidence="2 3">
    <name type="scientific">Vitrella brassicaformis (strain CCMP3155)</name>
    <dbReference type="NCBI Taxonomy" id="1169540"/>
    <lineage>
        <taxon>Eukaryota</taxon>
        <taxon>Sar</taxon>
        <taxon>Alveolata</taxon>
        <taxon>Colpodellida</taxon>
        <taxon>Vitrellaceae</taxon>
        <taxon>Vitrella</taxon>
    </lineage>
</organism>
<proteinExistence type="predicted"/>
<dbReference type="VEuPathDB" id="CryptoDB:Vbra_21706"/>
<dbReference type="Proteomes" id="UP000041254">
    <property type="component" value="Unassembled WGS sequence"/>
</dbReference>
<keyword evidence="3" id="KW-1185">Reference proteome</keyword>
<feature type="compositionally biased region" description="Basic residues" evidence="1">
    <location>
        <begin position="128"/>
        <end position="137"/>
    </location>
</feature>